<evidence type="ECO:0008006" key="4">
    <source>
        <dbReference type="Google" id="ProtNLM"/>
    </source>
</evidence>
<gene>
    <name evidence="1" type="ORF">RF11_09355</name>
    <name evidence="2" type="ORF">RF11_10162</name>
</gene>
<organism evidence="2 3">
    <name type="scientific">Thelohanellus kitauei</name>
    <name type="common">Myxosporean</name>
    <dbReference type="NCBI Taxonomy" id="669202"/>
    <lineage>
        <taxon>Eukaryota</taxon>
        <taxon>Metazoa</taxon>
        <taxon>Cnidaria</taxon>
        <taxon>Myxozoa</taxon>
        <taxon>Myxosporea</taxon>
        <taxon>Bivalvulida</taxon>
        <taxon>Platysporina</taxon>
        <taxon>Myxobolidae</taxon>
        <taxon>Thelohanellus</taxon>
    </lineage>
</organism>
<evidence type="ECO:0000313" key="1">
    <source>
        <dbReference type="EMBL" id="KII61697.1"/>
    </source>
</evidence>
<dbReference type="PANTHER" id="PTHR45913:SF5">
    <property type="entry name" value="GENERAL TRANSCRIPTION FACTOR II-I REPEAT DOMAIN-CONTAINING PROTEIN 2A-LIKE PROTEIN"/>
    <property type="match status" value="1"/>
</dbReference>
<evidence type="ECO:0000313" key="3">
    <source>
        <dbReference type="Proteomes" id="UP000031668"/>
    </source>
</evidence>
<dbReference type="EMBL" id="JWZT01005277">
    <property type="protein sequence ID" value="KII61697.1"/>
    <property type="molecule type" value="Genomic_DNA"/>
</dbReference>
<keyword evidence="3" id="KW-1185">Reference proteome</keyword>
<reference evidence="2 3" key="1">
    <citation type="journal article" date="2014" name="Genome Biol. Evol.">
        <title>The genome of the myxosporean Thelohanellus kitauei shows adaptations to nutrient acquisition within its fish host.</title>
        <authorList>
            <person name="Yang Y."/>
            <person name="Xiong J."/>
            <person name="Zhou Z."/>
            <person name="Huo F."/>
            <person name="Miao W."/>
            <person name="Ran C."/>
            <person name="Liu Y."/>
            <person name="Zhang J."/>
            <person name="Feng J."/>
            <person name="Wang M."/>
            <person name="Wang M."/>
            <person name="Wang L."/>
            <person name="Yao B."/>
        </authorList>
    </citation>
    <scope>NUCLEOTIDE SEQUENCE [LARGE SCALE GENOMIC DNA]</scope>
    <source>
        <strain evidence="2">Wuqing</strain>
    </source>
</reference>
<dbReference type="PANTHER" id="PTHR45913">
    <property type="entry name" value="EPM2A-INTERACTING PROTEIN 1"/>
    <property type="match status" value="1"/>
</dbReference>
<dbReference type="Proteomes" id="UP000031668">
    <property type="component" value="Unassembled WGS sequence"/>
</dbReference>
<dbReference type="EMBL" id="JWZT01003622">
    <property type="protein sequence ID" value="KII66056.1"/>
    <property type="molecule type" value="Genomic_DNA"/>
</dbReference>
<dbReference type="OrthoDB" id="6611647at2759"/>
<dbReference type="AlphaFoldDB" id="A0A0C2MFV5"/>
<protein>
    <recommendedName>
        <fullName evidence="4">General transcription factor II-I repeat domain-containing protein 2A</fullName>
    </recommendedName>
</protein>
<comment type="caution">
    <text evidence="2">The sequence shown here is derived from an EMBL/GenBank/DDBJ whole genome shotgun (WGS) entry which is preliminary data.</text>
</comment>
<sequence length="129" mass="14846">MTSLHRRTCGEDIFRGVMSVLSNLKIEWSKISRIAVDGAQSVVGIKSGFIARLLSNLQGLEISRDGFNHGKLKSFFKNIEAEYSDISYHADIQWLSRGLFLKLFVDFKDKNYKFLYSRVQDLSVFSDRE</sequence>
<accession>A0A0C2MFV5</accession>
<name>A0A0C2MFV5_THEKT</name>
<proteinExistence type="predicted"/>
<evidence type="ECO:0000313" key="2">
    <source>
        <dbReference type="EMBL" id="KII66056.1"/>
    </source>
</evidence>